<feature type="transmembrane region" description="Helical" evidence="1">
    <location>
        <begin position="20"/>
        <end position="36"/>
    </location>
</feature>
<gene>
    <name evidence="2" type="ORF">HHL23_00760</name>
</gene>
<dbReference type="AlphaFoldDB" id="A0A7Y0AJ81"/>
<keyword evidence="1" id="KW-1133">Transmembrane helix</keyword>
<keyword evidence="3" id="KW-1185">Reference proteome</keyword>
<proteinExistence type="predicted"/>
<keyword evidence="1" id="KW-0472">Membrane</keyword>
<dbReference type="EMBL" id="JABBGI010000001">
    <property type="protein sequence ID" value="NML68336.1"/>
    <property type="molecule type" value="Genomic_DNA"/>
</dbReference>
<organism evidence="2 3">
    <name type="scientific">Chryseobacterium antibioticum</name>
    <dbReference type="NCBI Taxonomy" id="2728847"/>
    <lineage>
        <taxon>Bacteria</taxon>
        <taxon>Pseudomonadati</taxon>
        <taxon>Bacteroidota</taxon>
        <taxon>Flavobacteriia</taxon>
        <taxon>Flavobacteriales</taxon>
        <taxon>Weeksellaceae</taxon>
        <taxon>Chryseobacterium group</taxon>
        <taxon>Chryseobacterium</taxon>
    </lineage>
</organism>
<dbReference type="NCBIfam" id="TIGR01847">
    <property type="entry name" value="bacteriocin_sig"/>
    <property type="match status" value="1"/>
</dbReference>
<accession>A0A7Y0AJ81</accession>
<evidence type="ECO:0000256" key="1">
    <source>
        <dbReference type="SAM" id="Phobius"/>
    </source>
</evidence>
<evidence type="ECO:0000313" key="3">
    <source>
        <dbReference type="Proteomes" id="UP000544054"/>
    </source>
</evidence>
<dbReference type="InterPro" id="IPR010133">
    <property type="entry name" value="Bacteriocin_signal_seq"/>
</dbReference>
<protein>
    <submittedName>
        <fullName evidence="2">Bacteriocin</fullName>
    </submittedName>
</protein>
<reference evidence="2 3" key="1">
    <citation type="submission" date="2020-04" db="EMBL/GenBank/DDBJ databases">
        <title>Chryseobacterium sp. RP-3-3 sp. nov., isolated from Jeju soil.</title>
        <authorList>
            <person name="Dahal R.H."/>
        </authorList>
    </citation>
    <scope>NUCLEOTIDE SEQUENCE [LARGE SCALE GENOMIC DNA]</scope>
    <source>
        <strain evidence="2 3">RP-3-3</strain>
    </source>
</reference>
<dbReference type="Proteomes" id="UP000544054">
    <property type="component" value="Unassembled WGS sequence"/>
</dbReference>
<name>A0A7Y0AJ81_9FLAO</name>
<dbReference type="RefSeq" id="WP_169232933.1">
    <property type="nucleotide sequence ID" value="NZ_JABBGI010000001.1"/>
</dbReference>
<keyword evidence="1" id="KW-0812">Transmembrane</keyword>
<evidence type="ECO:0000313" key="2">
    <source>
        <dbReference type="EMBL" id="NML68336.1"/>
    </source>
</evidence>
<comment type="caution">
    <text evidence="2">The sequence shown here is derived from an EMBL/GenBank/DDBJ whole genome shotgun (WGS) entry which is preliminary data.</text>
</comment>
<sequence>MEKLKELTQEELTQVEGGTFIGYLIGCVVGALVVAGEHEHYLNQHGVPGGHAMMQ</sequence>